<evidence type="ECO:0000313" key="1">
    <source>
        <dbReference type="EMBL" id="KAF4449403.1"/>
    </source>
</evidence>
<comment type="caution">
    <text evidence="1">The sequence shown here is derived from an EMBL/GenBank/DDBJ whole genome shotgun (WGS) entry which is preliminary data.</text>
</comment>
<name>A0A8H4NXR4_9HYPO</name>
<protein>
    <submittedName>
        <fullName evidence="1">Uncharacterized protein</fullName>
    </submittedName>
</protein>
<dbReference type="EMBL" id="JAADYS010003214">
    <property type="protein sequence ID" value="KAF4449403.1"/>
    <property type="molecule type" value="Genomic_DNA"/>
</dbReference>
<dbReference type="Proteomes" id="UP000554235">
    <property type="component" value="Unassembled WGS sequence"/>
</dbReference>
<reference evidence="1 2" key="1">
    <citation type="submission" date="2020-01" db="EMBL/GenBank/DDBJ databases">
        <title>Identification and distribution of gene clusters putatively required for synthesis of sphingolipid metabolism inhibitors in phylogenetically diverse species of the filamentous fungus Fusarium.</title>
        <authorList>
            <person name="Kim H.-S."/>
            <person name="Busman M."/>
            <person name="Brown D.W."/>
            <person name="Divon H."/>
            <person name="Uhlig S."/>
            <person name="Proctor R.H."/>
        </authorList>
    </citation>
    <scope>NUCLEOTIDE SEQUENCE [LARGE SCALE GENOMIC DNA]</scope>
    <source>
        <strain evidence="1 2">NRRL 20459</strain>
    </source>
</reference>
<accession>A0A8H4NXR4</accession>
<gene>
    <name evidence="1" type="ORF">FALBO_16658</name>
</gene>
<proteinExistence type="predicted"/>
<evidence type="ECO:0000313" key="2">
    <source>
        <dbReference type="Proteomes" id="UP000554235"/>
    </source>
</evidence>
<dbReference type="AlphaFoldDB" id="A0A8H4NXR4"/>
<keyword evidence="2" id="KW-1185">Reference proteome</keyword>
<organism evidence="1 2">
    <name type="scientific">Fusarium albosuccineum</name>
    <dbReference type="NCBI Taxonomy" id="1237068"/>
    <lineage>
        <taxon>Eukaryota</taxon>
        <taxon>Fungi</taxon>
        <taxon>Dikarya</taxon>
        <taxon>Ascomycota</taxon>
        <taxon>Pezizomycotina</taxon>
        <taxon>Sordariomycetes</taxon>
        <taxon>Hypocreomycetidae</taxon>
        <taxon>Hypocreales</taxon>
        <taxon>Nectriaceae</taxon>
        <taxon>Fusarium</taxon>
        <taxon>Fusarium decemcellulare species complex</taxon>
    </lineage>
</organism>
<sequence length="111" mass="12050">MPVPGYSGVPHQSTLTQISSGAAFLEVCEYGSKYETRLPNFRSAAPLLIDLVMPVSAIEIADRSSVKTRAAYALVRLSTSDIAYAASDKLFCPFSPVRLRVCMHSPTLGRK</sequence>